<reference evidence="2 3" key="1">
    <citation type="submission" date="2023-08" db="EMBL/GenBank/DDBJ databases">
        <authorList>
            <person name="Palmer J.M."/>
        </authorList>
    </citation>
    <scope>NUCLEOTIDE SEQUENCE [LARGE SCALE GENOMIC DNA]</scope>
    <source>
        <strain evidence="2 3">TWF481</strain>
    </source>
</reference>
<dbReference type="Pfam" id="PF13638">
    <property type="entry name" value="PIN_4"/>
    <property type="match status" value="1"/>
</dbReference>
<comment type="caution">
    <text evidence="2">The sequence shown here is derived from an EMBL/GenBank/DDBJ whole genome shotgun (WGS) entry which is preliminary data.</text>
</comment>
<feature type="domain" description="PIN" evidence="1">
    <location>
        <begin position="78"/>
        <end position="208"/>
    </location>
</feature>
<dbReference type="InterPro" id="IPR002716">
    <property type="entry name" value="PIN_dom"/>
</dbReference>
<organism evidence="2 3">
    <name type="scientific">Arthrobotrys musiformis</name>
    <dbReference type="NCBI Taxonomy" id="47236"/>
    <lineage>
        <taxon>Eukaryota</taxon>
        <taxon>Fungi</taxon>
        <taxon>Dikarya</taxon>
        <taxon>Ascomycota</taxon>
        <taxon>Pezizomycotina</taxon>
        <taxon>Orbiliomycetes</taxon>
        <taxon>Orbiliales</taxon>
        <taxon>Orbiliaceae</taxon>
        <taxon>Arthrobotrys</taxon>
    </lineage>
</organism>
<evidence type="ECO:0000313" key="3">
    <source>
        <dbReference type="Proteomes" id="UP001370758"/>
    </source>
</evidence>
<dbReference type="Proteomes" id="UP001370758">
    <property type="component" value="Unassembled WGS sequence"/>
</dbReference>
<dbReference type="AlphaFoldDB" id="A0AAV9VSZ4"/>
<gene>
    <name evidence="2" type="ORF">TWF481_002697</name>
</gene>
<protein>
    <recommendedName>
        <fullName evidence="1">PIN domain-containing protein</fullName>
    </recommendedName>
</protein>
<evidence type="ECO:0000313" key="2">
    <source>
        <dbReference type="EMBL" id="KAK6495649.1"/>
    </source>
</evidence>
<evidence type="ECO:0000259" key="1">
    <source>
        <dbReference type="Pfam" id="PF13638"/>
    </source>
</evidence>
<proteinExistence type="predicted"/>
<sequence>MEPVLFSQRTSKQCEGRPLLQEDEDEDILATNGVEMLRQLKSMREAARARINPGKPITTGRVTDERITVPNKFKEPLIILDFSTILRHLDQVEEYTQNRSVAVYDGINVELEQISNFGNRGNSSSAYIKKLRYIIGKISETANANAVEKCKGSTDDAPGEPNTIDETMVGVVLGYTRSVGPTRRVILVSEDAALVAHANLQSVESMDFSELLASKL</sequence>
<accession>A0AAV9VSZ4</accession>
<name>A0AAV9VSZ4_9PEZI</name>
<keyword evidence="3" id="KW-1185">Reference proteome</keyword>
<dbReference type="EMBL" id="JAVHJL010000012">
    <property type="protein sequence ID" value="KAK6495649.1"/>
    <property type="molecule type" value="Genomic_DNA"/>
</dbReference>